<gene>
    <name evidence="2" type="primary">jg7918</name>
    <name evidence="2" type="ORF">PAEG_LOCUS9466</name>
</gene>
<keyword evidence="3" id="KW-1185">Reference proteome</keyword>
<dbReference type="Pfam" id="PF25298">
    <property type="entry name" value="Baculo_FP_2nd"/>
    <property type="match status" value="1"/>
</dbReference>
<dbReference type="Gene3D" id="3.30.70.1820">
    <property type="entry name" value="L1 transposable element, RRM domain"/>
    <property type="match status" value="1"/>
</dbReference>
<proteinExistence type="predicted"/>
<evidence type="ECO:0000313" key="3">
    <source>
        <dbReference type="Proteomes" id="UP000838756"/>
    </source>
</evidence>
<organism evidence="2 3">
    <name type="scientific">Pararge aegeria aegeria</name>
    <dbReference type="NCBI Taxonomy" id="348720"/>
    <lineage>
        <taxon>Eukaryota</taxon>
        <taxon>Metazoa</taxon>
        <taxon>Ecdysozoa</taxon>
        <taxon>Arthropoda</taxon>
        <taxon>Hexapoda</taxon>
        <taxon>Insecta</taxon>
        <taxon>Pterygota</taxon>
        <taxon>Neoptera</taxon>
        <taxon>Endopterygota</taxon>
        <taxon>Lepidoptera</taxon>
        <taxon>Glossata</taxon>
        <taxon>Ditrysia</taxon>
        <taxon>Papilionoidea</taxon>
        <taxon>Nymphalidae</taxon>
        <taxon>Satyrinae</taxon>
        <taxon>Satyrini</taxon>
        <taxon>Parargina</taxon>
        <taxon>Pararge</taxon>
    </lineage>
</organism>
<dbReference type="AlphaFoldDB" id="A0A8S4R760"/>
<sequence>MKCHGCFKSMKDINKIKCSAPTCEKHFCCLCINLSGLSSENRGNWKCPDCCASQRKGGDNSSTPIRSTNENITLRKKSDTVCDAAATTTEVKELTSEVRLLTQEICSLKKQLESAISSLSSCEKRLDELGSAIATNDSRIKQLEDRKLETDILKATVKDLRLELNAQNQNHLRNELELSGVPETSNENIHHIALLAARKLGVELDDRDIDWVSRVGPRGKPTTATDGKTKFSRPVVVRLLRRAKRDEIIKAAKTRRNITSADIEIPGESHKIYYNERLTKPNRELFREARKKTKELGFSHCWCSQGTIFIRQYEGKPARSVRNQDDLADIFSISRTKS</sequence>
<dbReference type="Proteomes" id="UP000838756">
    <property type="component" value="Unassembled WGS sequence"/>
</dbReference>
<dbReference type="EMBL" id="CAKXAJ010024784">
    <property type="protein sequence ID" value="CAH2230212.1"/>
    <property type="molecule type" value="Genomic_DNA"/>
</dbReference>
<name>A0A8S4R760_9NEOP</name>
<evidence type="ECO:0000313" key="2">
    <source>
        <dbReference type="EMBL" id="CAH2230212.1"/>
    </source>
</evidence>
<comment type="caution">
    <text evidence="2">The sequence shown here is derived from an EMBL/GenBank/DDBJ whole genome shotgun (WGS) entry which is preliminary data.</text>
</comment>
<feature type="domain" description="FP protein C-terminal" evidence="1">
    <location>
        <begin position="279"/>
        <end position="330"/>
    </location>
</feature>
<dbReference type="OrthoDB" id="5960234at2759"/>
<protein>
    <submittedName>
        <fullName evidence="2">Jg7918 protein</fullName>
    </submittedName>
</protein>
<evidence type="ECO:0000259" key="1">
    <source>
        <dbReference type="Pfam" id="PF25298"/>
    </source>
</evidence>
<reference evidence="2" key="1">
    <citation type="submission" date="2022-03" db="EMBL/GenBank/DDBJ databases">
        <authorList>
            <person name="Lindestad O."/>
        </authorList>
    </citation>
    <scope>NUCLEOTIDE SEQUENCE</scope>
</reference>
<accession>A0A8S4R760</accession>
<dbReference type="InterPro" id="IPR057251">
    <property type="entry name" value="FP_C"/>
</dbReference>